<reference evidence="2" key="1">
    <citation type="journal article" date="2008" name="Nat. Genet.">
        <title>The Pristionchus pacificus genome provides a unique perspective on nematode lifestyle and parasitism.</title>
        <authorList>
            <person name="Dieterich C."/>
            <person name="Clifton S.W."/>
            <person name="Schuster L.N."/>
            <person name="Chinwalla A."/>
            <person name="Delehaunty K."/>
            <person name="Dinkelacker I."/>
            <person name="Fulton L."/>
            <person name="Fulton R."/>
            <person name="Godfrey J."/>
            <person name="Minx P."/>
            <person name="Mitreva M."/>
            <person name="Roeseler W."/>
            <person name="Tian H."/>
            <person name="Witte H."/>
            <person name="Yang S.P."/>
            <person name="Wilson R.K."/>
            <person name="Sommer R.J."/>
        </authorList>
    </citation>
    <scope>NUCLEOTIDE SEQUENCE [LARGE SCALE GENOMIC DNA]</scope>
    <source>
        <strain evidence="2">PS312</strain>
    </source>
</reference>
<proteinExistence type="predicted"/>
<dbReference type="AlphaFoldDB" id="A0A2A6CKJ9"/>
<reference evidence="1" key="2">
    <citation type="submission" date="2022-06" db="UniProtKB">
        <authorList>
            <consortium name="EnsemblMetazoa"/>
        </authorList>
    </citation>
    <scope>IDENTIFICATION</scope>
    <source>
        <strain evidence="1">PS312</strain>
    </source>
</reference>
<keyword evidence="2" id="KW-1185">Reference proteome</keyword>
<organism evidence="1 2">
    <name type="scientific">Pristionchus pacificus</name>
    <name type="common">Parasitic nematode worm</name>
    <dbReference type="NCBI Taxonomy" id="54126"/>
    <lineage>
        <taxon>Eukaryota</taxon>
        <taxon>Metazoa</taxon>
        <taxon>Ecdysozoa</taxon>
        <taxon>Nematoda</taxon>
        <taxon>Chromadorea</taxon>
        <taxon>Rhabditida</taxon>
        <taxon>Rhabditina</taxon>
        <taxon>Diplogasteromorpha</taxon>
        <taxon>Diplogasteroidea</taxon>
        <taxon>Neodiplogasteridae</taxon>
        <taxon>Pristionchus</taxon>
    </lineage>
</organism>
<accession>A0A8R1Z661</accession>
<gene>
    <name evidence="1" type="primary">WBGene00284165</name>
</gene>
<evidence type="ECO:0000313" key="2">
    <source>
        <dbReference type="Proteomes" id="UP000005239"/>
    </source>
</evidence>
<accession>A0A2A6CKJ9</accession>
<sequence length="100" mass="10370">MLLKVSLLFLLLCAPIIEAQAAVALLNLLSTAASPGEIISAADPFNCEVEQAKNAANLFNKLAQNLITIGKPASEGAIIDKLELQAGRVAKTTTQLGVLG</sequence>
<evidence type="ECO:0000313" key="1">
    <source>
        <dbReference type="EnsemblMetazoa" id="PPA45796.1"/>
    </source>
</evidence>
<dbReference type="EnsemblMetazoa" id="PPA45796.1">
    <property type="protein sequence ID" value="PPA45796.1"/>
    <property type="gene ID" value="WBGene00284165"/>
</dbReference>
<name>A0A2A6CKJ9_PRIPA</name>
<protein>
    <submittedName>
        <fullName evidence="1">Uncharacterized protein</fullName>
    </submittedName>
</protein>
<dbReference type="Proteomes" id="UP000005239">
    <property type="component" value="Unassembled WGS sequence"/>
</dbReference>